<keyword evidence="7 10" id="KW-0456">Lyase</keyword>
<dbReference type="EMBL" id="FNEN01000002">
    <property type="protein sequence ID" value="SDI44305.1"/>
    <property type="molecule type" value="Genomic_DNA"/>
</dbReference>
<dbReference type="GO" id="GO:0000107">
    <property type="term" value="F:imidazoleglycerol-phosphate synthase activity"/>
    <property type="evidence" value="ECO:0007669"/>
    <property type="project" value="UniProtKB-UniRule"/>
</dbReference>
<dbReference type="HAMAP" id="MF_00278">
    <property type="entry name" value="HisH"/>
    <property type="match status" value="1"/>
</dbReference>
<comment type="pathway">
    <text evidence="1 10">Amino-acid biosynthesis; L-histidine biosynthesis; L-histidine from 5-phospho-alpha-D-ribose 1-diphosphate: step 5/9.</text>
</comment>
<dbReference type="GO" id="GO:0016829">
    <property type="term" value="F:lyase activity"/>
    <property type="evidence" value="ECO:0007669"/>
    <property type="project" value="UniProtKB-KW"/>
</dbReference>
<reference evidence="13 14" key="1">
    <citation type="submission" date="2016-10" db="EMBL/GenBank/DDBJ databases">
        <authorList>
            <person name="de Groot N.N."/>
        </authorList>
    </citation>
    <scope>NUCLEOTIDE SEQUENCE [LARGE SCALE GENOMIC DNA]</scope>
    <source>
        <strain evidence="13 14">DSM 21771</strain>
    </source>
</reference>
<dbReference type="PIRSF" id="PIRSF000495">
    <property type="entry name" value="Amidotransf_hisH"/>
    <property type="match status" value="1"/>
</dbReference>
<feature type="domain" description="Glutamine amidotransferase" evidence="12">
    <location>
        <begin position="4"/>
        <end position="201"/>
    </location>
</feature>
<gene>
    <name evidence="10" type="primary">hisH</name>
    <name evidence="13" type="ORF">SAMN04488123_102182</name>
</gene>
<evidence type="ECO:0000256" key="5">
    <source>
        <dbReference type="ARBA" id="ARBA00022962"/>
    </source>
</evidence>
<keyword evidence="13" id="KW-0808">Transferase</keyword>
<evidence type="ECO:0000313" key="13">
    <source>
        <dbReference type="EMBL" id="SDI44305.1"/>
    </source>
</evidence>
<dbReference type="RefSeq" id="WP_176764573.1">
    <property type="nucleotide sequence ID" value="NZ_FNEN01000002.1"/>
</dbReference>
<dbReference type="NCBIfam" id="TIGR01855">
    <property type="entry name" value="IMP_synth_hisH"/>
    <property type="match status" value="1"/>
</dbReference>
<evidence type="ECO:0000256" key="11">
    <source>
        <dbReference type="PIRSR" id="PIRSR000495-1"/>
    </source>
</evidence>
<dbReference type="InterPro" id="IPR010139">
    <property type="entry name" value="Imidazole-glycPsynth_HisH"/>
</dbReference>
<evidence type="ECO:0000259" key="12">
    <source>
        <dbReference type="Pfam" id="PF00117"/>
    </source>
</evidence>
<dbReference type="SUPFAM" id="SSF52317">
    <property type="entry name" value="Class I glutamine amidotransferase-like"/>
    <property type="match status" value="1"/>
</dbReference>
<dbReference type="Gene3D" id="3.40.50.880">
    <property type="match status" value="1"/>
</dbReference>
<organism evidence="13 14">
    <name type="scientific">Natribacillus halophilus</name>
    <dbReference type="NCBI Taxonomy" id="549003"/>
    <lineage>
        <taxon>Bacteria</taxon>
        <taxon>Bacillati</taxon>
        <taxon>Bacillota</taxon>
        <taxon>Bacilli</taxon>
        <taxon>Bacillales</taxon>
        <taxon>Bacillaceae</taxon>
        <taxon>Natribacillus</taxon>
    </lineage>
</organism>
<comment type="subunit">
    <text evidence="2 10">Heterodimer of HisH and HisF.</text>
</comment>
<keyword evidence="4 10" id="KW-0378">Hydrolase</keyword>
<dbReference type="Proteomes" id="UP000198853">
    <property type="component" value="Unassembled WGS sequence"/>
</dbReference>
<dbReference type="PROSITE" id="PS51274">
    <property type="entry name" value="GATASE_COBBQ"/>
    <property type="match status" value="1"/>
</dbReference>
<dbReference type="EC" id="4.3.2.10" evidence="10"/>
<dbReference type="AlphaFoldDB" id="A0A1G8KLL1"/>
<evidence type="ECO:0000256" key="10">
    <source>
        <dbReference type="HAMAP-Rule" id="MF_00278"/>
    </source>
</evidence>
<dbReference type="Pfam" id="PF00117">
    <property type="entry name" value="GATase"/>
    <property type="match status" value="1"/>
</dbReference>
<evidence type="ECO:0000256" key="3">
    <source>
        <dbReference type="ARBA" id="ARBA00022605"/>
    </source>
</evidence>
<dbReference type="CDD" id="cd01748">
    <property type="entry name" value="GATase1_IGP_Synthase"/>
    <property type="match status" value="1"/>
</dbReference>
<keyword evidence="14" id="KW-1185">Reference proteome</keyword>
<feature type="active site" evidence="10 11">
    <location>
        <position position="187"/>
    </location>
</feature>
<evidence type="ECO:0000256" key="6">
    <source>
        <dbReference type="ARBA" id="ARBA00023102"/>
    </source>
</evidence>
<comment type="catalytic activity">
    <reaction evidence="9 10">
        <text>L-glutamine + H2O = L-glutamate + NH4(+)</text>
        <dbReference type="Rhea" id="RHEA:15889"/>
        <dbReference type="ChEBI" id="CHEBI:15377"/>
        <dbReference type="ChEBI" id="CHEBI:28938"/>
        <dbReference type="ChEBI" id="CHEBI:29985"/>
        <dbReference type="ChEBI" id="CHEBI:58359"/>
        <dbReference type="EC" id="3.5.1.2"/>
    </reaction>
</comment>
<dbReference type="EC" id="3.5.1.2" evidence="10"/>
<dbReference type="GO" id="GO:0004359">
    <property type="term" value="F:glutaminase activity"/>
    <property type="evidence" value="ECO:0007669"/>
    <property type="project" value="UniProtKB-EC"/>
</dbReference>
<feature type="active site" description="Nucleophile" evidence="10 11">
    <location>
        <position position="79"/>
    </location>
</feature>
<evidence type="ECO:0000256" key="9">
    <source>
        <dbReference type="ARBA" id="ARBA00049534"/>
    </source>
</evidence>
<dbReference type="GO" id="GO:0005737">
    <property type="term" value="C:cytoplasm"/>
    <property type="evidence" value="ECO:0007669"/>
    <property type="project" value="UniProtKB-SubCell"/>
</dbReference>
<sequence>MIGIVDYGMGNLYSVSKALERLNTPYVLTEDVEKLAATDGLILPGVGSFNDAMTILREKNLDDMLKQAVKDGKPLLGICLGMQLLFSESEENGFTKGLDFLPGKVRRFSGQTRAGIRYKVPHMGWNLLQYRQPAHPLLEDTAEGHVYFVHSYVVHVDTAEVVVATADYDGDVPAVVGRNHVFGTQFHPEKSSNLGMQMLNNYVAYVKERQVQMSDSL</sequence>
<dbReference type="InterPro" id="IPR017926">
    <property type="entry name" value="GATASE"/>
</dbReference>
<evidence type="ECO:0000256" key="1">
    <source>
        <dbReference type="ARBA" id="ARBA00005091"/>
    </source>
</evidence>
<dbReference type="UniPathway" id="UPA00031">
    <property type="reaction ID" value="UER00010"/>
</dbReference>
<protein>
    <recommendedName>
        <fullName evidence="10">Imidazole glycerol phosphate synthase subunit HisH</fullName>
        <ecNumber evidence="10">4.3.2.10</ecNumber>
    </recommendedName>
    <alternativeName>
        <fullName evidence="10">IGP synthase glutaminase subunit</fullName>
        <ecNumber evidence="10">3.5.1.2</ecNumber>
    </alternativeName>
    <alternativeName>
        <fullName evidence="10">IGP synthase subunit HisH</fullName>
    </alternativeName>
    <alternativeName>
        <fullName evidence="10">ImGP synthase subunit HisH</fullName>
        <shortName evidence="10">IGPS subunit HisH</shortName>
    </alternativeName>
</protein>
<evidence type="ECO:0000256" key="2">
    <source>
        <dbReference type="ARBA" id="ARBA00011152"/>
    </source>
</evidence>
<comment type="function">
    <text evidence="10">IGPS catalyzes the conversion of PRFAR and glutamine to IGP, AICAR and glutamate. The HisH subunit catalyzes the hydrolysis of glutamine to glutamate and ammonia as part of the synthesis of IGP and AICAR. The resulting ammonia molecule is channeled to the active site of HisF.</text>
</comment>
<dbReference type="GO" id="GO:0000105">
    <property type="term" value="P:L-histidine biosynthetic process"/>
    <property type="evidence" value="ECO:0007669"/>
    <property type="project" value="UniProtKB-UniRule"/>
</dbReference>
<name>A0A1G8KLL1_9BACI</name>
<proteinExistence type="inferred from homology"/>
<dbReference type="PANTHER" id="PTHR42701">
    <property type="entry name" value="IMIDAZOLE GLYCEROL PHOSPHATE SYNTHASE SUBUNIT HISH"/>
    <property type="match status" value="1"/>
</dbReference>
<dbReference type="InterPro" id="IPR029062">
    <property type="entry name" value="Class_I_gatase-like"/>
</dbReference>
<comment type="catalytic activity">
    <reaction evidence="8 10">
        <text>5-[(5-phospho-1-deoxy-D-ribulos-1-ylimino)methylamino]-1-(5-phospho-beta-D-ribosyl)imidazole-4-carboxamide + L-glutamine = D-erythro-1-(imidazol-4-yl)glycerol 3-phosphate + 5-amino-1-(5-phospho-beta-D-ribosyl)imidazole-4-carboxamide + L-glutamate + H(+)</text>
        <dbReference type="Rhea" id="RHEA:24793"/>
        <dbReference type="ChEBI" id="CHEBI:15378"/>
        <dbReference type="ChEBI" id="CHEBI:29985"/>
        <dbReference type="ChEBI" id="CHEBI:58278"/>
        <dbReference type="ChEBI" id="CHEBI:58359"/>
        <dbReference type="ChEBI" id="CHEBI:58475"/>
        <dbReference type="ChEBI" id="CHEBI:58525"/>
        <dbReference type="EC" id="4.3.2.10"/>
    </reaction>
</comment>
<keyword evidence="10" id="KW-0963">Cytoplasm</keyword>
<evidence type="ECO:0000313" key="14">
    <source>
        <dbReference type="Proteomes" id="UP000198853"/>
    </source>
</evidence>
<evidence type="ECO:0000256" key="7">
    <source>
        <dbReference type="ARBA" id="ARBA00023239"/>
    </source>
</evidence>
<dbReference type="PANTHER" id="PTHR42701:SF1">
    <property type="entry name" value="IMIDAZOLE GLYCEROL PHOSPHATE SYNTHASE SUBUNIT HISH"/>
    <property type="match status" value="1"/>
</dbReference>
<evidence type="ECO:0000256" key="4">
    <source>
        <dbReference type="ARBA" id="ARBA00022801"/>
    </source>
</evidence>
<accession>A0A1G8KLL1</accession>
<comment type="subcellular location">
    <subcellularLocation>
        <location evidence="10">Cytoplasm</location>
    </subcellularLocation>
</comment>
<keyword evidence="3 10" id="KW-0028">Amino-acid biosynthesis</keyword>
<keyword evidence="5 10" id="KW-0315">Glutamine amidotransferase</keyword>
<keyword evidence="6 10" id="KW-0368">Histidine biosynthesis</keyword>
<dbReference type="PROSITE" id="PS51273">
    <property type="entry name" value="GATASE_TYPE_1"/>
    <property type="match status" value="1"/>
</dbReference>
<feature type="active site" evidence="10 11">
    <location>
        <position position="189"/>
    </location>
</feature>
<evidence type="ECO:0000256" key="8">
    <source>
        <dbReference type="ARBA" id="ARBA00047838"/>
    </source>
</evidence>